<dbReference type="EMBL" id="OZ034816">
    <property type="protein sequence ID" value="CAL1376910.1"/>
    <property type="molecule type" value="Genomic_DNA"/>
</dbReference>
<dbReference type="AlphaFoldDB" id="A0AAV2DU78"/>
<protein>
    <submittedName>
        <fullName evidence="1">Uncharacterized protein</fullName>
    </submittedName>
</protein>
<name>A0AAV2DU78_9ROSI</name>
<organism evidence="1 2">
    <name type="scientific">Linum trigynum</name>
    <dbReference type="NCBI Taxonomy" id="586398"/>
    <lineage>
        <taxon>Eukaryota</taxon>
        <taxon>Viridiplantae</taxon>
        <taxon>Streptophyta</taxon>
        <taxon>Embryophyta</taxon>
        <taxon>Tracheophyta</taxon>
        <taxon>Spermatophyta</taxon>
        <taxon>Magnoliopsida</taxon>
        <taxon>eudicotyledons</taxon>
        <taxon>Gunneridae</taxon>
        <taxon>Pentapetalae</taxon>
        <taxon>rosids</taxon>
        <taxon>fabids</taxon>
        <taxon>Malpighiales</taxon>
        <taxon>Linaceae</taxon>
        <taxon>Linum</taxon>
    </lineage>
</organism>
<gene>
    <name evidence="1" type="ORF">LTRI10_LOCUS18606</name>
</gene>
<accession>A0AAV2DU78</accession>
<reference evidence="1 2" key="1">
    <citation type="submission" date="2024-04" db="EMBL/GenBank/DDBJ databases">
        <authorList>
            <person name="Fracassetti M."/>
        </authorList>
    </citation>
    <scope>NUCLEOTIDE SEQUENCE [LARGE SCALE GENOMIC DNA]</scope>
</reference>
<proteinExistence type="predicted"/>
<evidence type="ECO:0000313" key="1">
    <source>
        <dbReference type="EMBL" id="CAL1376910.1"/>
    </source>
</evidence>
<dbReference type="Proteomes" id="UP001497516">
    <property type="component" value="Chromosome 3"/>
</dbReference>
<keyword evidence="2" id="KW-1185">Reference proteome</keyword>
<sequence length="117" mass="13478">MPVLHFIYMCFLSDDSFFMTNNLFRRQQQILSYTGAMYYHPVGENHHCHVQIFAKKPIPLINTLDPYTFAFIDSVDPISLIDNLGWIPMGDSPPRIYCQAAVRAFFSNLRTDGLEIG</sequence>
<evidence type="ECO:0000313" key="2">
    <source>
        <dbReference type="Proteomes" id="UP001497516"/>
    </source>
</evidence>